<dbReference type="SUPFAM" id="SSF69593">
    <property type="entry name" value="Glycerol-3-phosphate (1)-acyltransferase"/>
    <property type="match status" value="1"/>
</dbReference>
<keyword evidence="6" id="KW-0472">Membrane</keyword>
<evidence type="ECO:0000256" key="4">
    <source>
        <dbReference type="ARBA" id="ARBA00023098"/>
    </source>
</evidence>
<evidence type="ECO:0000259" key="7">
    <source>
        <dbReference type="SMART" id="SM00563"/>
    </source>
</evidence>
<dbReference type="EMBL" id="CP000859">
    <property type="protein sequence ID" value="ABW67685.1"/>
    <property type="molecule type" value="Genomic_DNA"/>
</dbReference>
<keyword evidence="5 8" id="KW-0012">Acyltransferase</keyword>
<keyword evidence="4" id="KW-0443">Lipid metabolism</keyword>
<evidence type="ECO:0000256" key="6">
    <source>
        <dbReference type="SAM" id="Phobius"/>
    </source>
</evidence>
<dbReference type="AlphaFoldDB" id="A8ZSE8"/>
<accession>A8ZSE8</accession>
<comment type="pathway">
    <text evidence="1">Lipid metabolism.</text>
</comment>
<dbReference type="Proteomes" id="UP000008561">
    <property type="component" value="Chromosome"/>
</dbReference>
<dbReference type="Pfam" id="PF01553">
    <property type="entry name" value="Acyltransferase"/>
    <property type="match status" value="1"/>
</dbReference>
<dbReference type="eggNOG" id="COG0204">
    <property type="taxonomic scope" value="Bacteria"/>
</dbReference>
<evidence type="ECO:0000313" key="8">
    <source>
        <dbReference type="EMBL" id="ABW67685.1"/>
    </source>
</evidence>
<evidence type="ECO:0000256" key="3">
    <source>
        <dbReference type="ARBA" id="ARBA00022679"/>
    </source>
</evidence>
<dbReference type="EC" id="2.3.1.51" evidence="8"/>
<dbReference type="PANTHER" id="PTHR10434">
    <property type="entry name" value="1-ACYL-SN-GLYCEROL-3-PHOSPHATE ACYLTRANSFERASE"/>
    <property type="match status" value="1"/>
</dbReference>
<keyword evidence="3 8" id="KW-0808">Transferase</keyword>
<evidence type="ECO:0000256" key="5">
    <source>
        <dbReference type="ARBA" id="ARBA00023315"/>
    </source>
</evidence>
<dbReference type="PANTHER" id="PTHR10434:SF64">
    <property type="entry name" value="1-ACYL-SN-GLYCEROL-3-PHOSPHATE ACYLTRANSFERASE-RELATED"/>
    <property type="match status" value="1"/>
</dbReference>
<keyword evidence="6" id="KW-1133">Transmembrane helix</keyword>
<evidence type="ECO:0000256" key="2">
    <source>
        <dbReference type="ARBA" id="ARBA00022516"/>
    </source>
</evidence>
<dbReference type="CDD" id="cd07989">
    <property type="entry name" value="LPLAT_AGPAT-like"/>
    <property type="match status" value="1"/>
</dbReference>
<keyword evidence="2" id="KW-0444">Lipid biosynthesis</keyword>
<reference evidence="8 9" key="1">
    <citation type="submission" date="2007-10" db="EMBL/GenBank/DDBJ databases">
        <title>Complete sequence of Desulfococcus oleovorans Hxd3.</title>
        <authorList>
            <consortium name="US DOE Joint Genome Institute"/>
            <person name="Copeland A."/>
            <person name="Lucas S."/>
            <person name="Lapidus A."/>
            <person name="Barry K."/>
            <person name="Glavina del Rio T."/>
            <person name="Dalin E."/>
            <person name="Tice H."/>
            <person name="Pitluck S."/>
            <person name="Kiss H."/>
            <person name="Brettin T."/>
            <person name="Bruce D."/>
            <person name="Detter J.C."/>
            <person name="Han C."/>
            <person name="Schmutz J."/>
            <person name="Larimer F."/>
            <person name="Land M."/>
            <person name="Hauser L."/>
            <person name="Kyrpides N."/>
            <person name="Kim E."/>
            <person name="Wawrik B."/>
            <person name="Richardson P."/>
        </authorList>
    </citation>
    <scope>NUCLEOTIDE SEQUENCE [LARGE SCALE GENOMIC DNA]</scope>
    <source>
        <strain evidence="9">DSM 6200 / JCM 39069 / Hxd3</strain>
    </source>
</reference>
<dbReference type="InterPro" id="IPR002123">
    <property type="entry name" value="Plipid/glycerol_acylTrfase"/>
</dbReference>
<organism evidence="8 9">
    <name type="scientific">Desulfosudis oleivorans (strain DSM 6200 / JCM 39069 / Hxd3)</name>
    <name type="common">Desulfococcus oleovorans</name>
    <dbReference type="NCBI Taxonomy" id="96561"/>
    <lineage>
        <taxon>Bacteria</taxon>
        <taxon>Pseudomonadati</taxon>
        <taxon>Thermodesulfobacteriota</taxon>
        <taxon>Desulfobacteria</taxon>
        <taxon>Desulfobacterales</taxon>
        <taxon>Desulfosudaceae</taxon>
        <taxon>Desulfosudis</taxon>
    </lineage>
</organism>
<sequence>MTPVLNAFKIVWLFFWLIFFTLLLFIPIITAAMLGKTGNTAFSITRLWAMGILAVTGTRTTARGKENIDKSRSYIIISNHQSHFDILAIVVRLGLQYRWIIKKEIRKVPLFGYALHASRNIFIDRSNRQSAISSINDGVDRLPPGVGVLFFAEGTRSPDGAIQEFKKGGFVTAVEKGLPILPVTVNGSRKVLPKHRLVYRSGKIEVVVAKPIETTDYTPETIDALIKKTRDTIISNFDPGYPRKSG</sequence>
<dbReference type="SMART" id="SM00563">
    <property type="entry name" value="PlsC"/>
    <property type="match status" value="1"/>
</dbReference>
<dbReference type="GO" id="GO:0003841">
    <property type="term" value="F:1-acylglycerol-3-phosphate O-acyltransferase activity"/>
    <property type="evidence" value="ECO:0007669"/>
    <property type="project" value="UniProtKB-EC"/>
</dbReference>
<gene>
    <name evidence="8" type="ordered locus">Dole_1881</name>
</gene>
<dbReference type="OrthoDB" id="9809618at2"/>
<dbReference type="HOGENOM" id="CLU_027938_6_3_7"/>
<protein>
    <submittedName>
        <fullName evidence="8">1-acylglycerol-3-phosphate O-acyltransferase</fullName>
        <ecNumber evidence="8">2.3.1.51</ecNumber>
    </submittedName>
</protein>
<evidence type="ECO:0000256" key="1">
    <source>
        <dbReference type="ARBA" id="ARBA00005189"/>
    </source>
</evidence>
<feature type="transmembrane region" description="Helical" evidence="6">
    <location>
        <begin position="12"/>
        <end position="34"/>
    </location>
</feature>
<proteinExistence type="predicted"/>
<keyword evidence="6" id="KW-0812">Transmembrane</keyword>
<keyword evidence="9" id="KW-1185">Reference proteome</keyword>
<dbReference type="STRING" id="96561.Dole_1881"/>
<dbReference type="RefSeq" id="WP_012175297.1">
    <property type="nucleotide sequence ID" value="NC_009943.1"/>
</dbReference>
<dbReference type="GO" id="GO:0006654">
    <property type="term" value="P:phosphatidic acid biosynthetic process"/>
    <property type="evidence" value="ECO:0007669"/>
    <property type="project" value="TreeGrafter"/>
</dbReference>
<feature type="domain" description="Phospholipid/glycerol acyltransferase" evidence="7">
    <location>
        <begin position="74"/>
        <end position="188"/>
    </location>
</feature>
<name>A8ZSE8_DESOH</name>
<dbReference type="KEGG" id="dol:Dole_1881"/>
<evidence type="ECO:0000313" key="9">
    <source>
        <dbReference type="Proteomes" id="UP000008561"/>
    </source>
</evidence>